<feature type="coiled-coil region" evidence="1">
    <location>
        <begin position="129"/>
        <end position="213"/>
    </location>
</feature>
<evidence type="ECO:0000313" key="3">
    <source>
        <dbReference type="Proteomes" id="UP001057375"/>
    </source>
</evidence>
<accession>A0ABQ5KQT1</accession>
<reference evidence="2" key="1">
    <citation type="submission" date="2022-03" db="EMBL/GenBank/DDBJ databases">
        <title>Draft genome sequence of Aduncisulcus paluster, a free-living microaerophilic Fornicata.</title>
        <authorList>
            <person name="Yuyama I."/>
            <person name="Kume K."/>
            <person name="Tamura T."/>
            <person name="Inagaki Y."/>
            <person name="Hashimoto T."/>
        </authorList>
    </citation>
    <scope>NUCLEOTIDE SEQUENCE</scope>
    <source>
        <strain evidence="2">NY0171</strain>
    </source>
</reference>
<protein>
    <submittedName>
        <fullName evidence="2">Uncharacterized protein</fullName>
    </submittedName>
</protein>
<dbReference type="Proteomes" id="UP001057375">
    <property type="component" value="Unassembled WGS sequence"/>
</dbReference>
<dbReference type="EMBL" id="BQXS01010875">
    <property type="protein sequence ID" value="GKT34837.1"/>
    <property type="molecule type" value="Genomic_DNA"/>
</dbReference>
<name>A0ABQ5KQT1_9EUKA</name>
<evidence type="ECO:0000256" key="1">
    <source>
        <dbReference type="SAM" id="Coils"/>
    </source>
</evidence>
<keyword evidence="1" id="KW-0175">Coiled coil</keyword>
<evidence type="ECO:0000313" key="2">
    <source>
        <dbReference type="EMBL" id="GKT34837.1"/>
    </source>
</evidence>
<sequence length="220" mass="26134">MKVDKDKAEGELASWHSLEHFREKFLNGDCSVDFRSLFFPFEEPRTLGSILLCTVGGEDQFKELDFVFYTVDGAEVKKKYKFYRIEEDEYEWFTIPVDIDNVIDCDLILRSTWDGSAEYSTLCDIRFVIDEQKEQEDEIDEMIAMSEDEQRRGSLPPAEMGQITHTIQIVLAEMEKQREEFEQKLEEQKQFFIQQMQVQEDRFEVELQKMRDQFALQGQK</sequence>
<proteinExistence type="predicted"/>
<comment type="caution">
    <text evidence="2">The sequence shown here is derived from an EMBL/GenBank/DDBJ whole genome shotgun (WGS) entry which is preliminary data.</text>
</comment>
<organism evidence="2 3">
    <name type="scientific">Aduncisulcus paluster</name>
    <dbReference type="NCBI Taxonomy" id="2918883"/>
    <lineage>
        <taxon>Eukaryota</taxon>
        <taxon>Metamonada</taxon>
        <taxon>Carpediemonas-like organisms</taxon>
        <taxon>Aduncisulcus</taxon>
    </lineage>
</organism>
<gene>
    <name evidence="2" type="ORF">ADUPG1_008116</name>
</gene>
<keyword evidence="3" id="KW-1185">Reference proteome</keyword>